<organism evidence="4 5">
    <name type="scientific">Haplochromis burtoni</name>
    <name type="common">Burton's mouthbrooder</name>
    <name type="synonym">Chromis burtoni</name>
    <dbReference type="NCBI Taxonomy" id="8153"/>
    <lineage>
        <taxon>Eukaryota</taxon>
        <taxon>Metazoa</taxon>
        <taxon>Chordata</taxon>
        <taxon>Craniata</taxon>
        <taxon>Vertebrata</taxon>
        <taxon>Euteleostomi</taxon>
        <taxon>Actinopterygii</taxon>
        <taxon>Neopterygii</taxon>
        <taxon>Teleostei</taxon>
        <taxon>Neoteleostei</taxon>
        <taxon>Acanthomorphata</taxon>
        <taxon>Ovalentaria</taxon>
        <taxon>Cichlomorphae</taxon>
        <taxon>Cichliformes</taxon>
        <taxon>Cichlidae</taxon>
        <taxon>African cichlids</taxon>
        <taxon>Pseudocrenilabrinae</taxon>
        <taxon>Haplochromini</taxon>
        <taxon>Haplochromis</taxon>
    </lineage>
</organism>
<dbReference type="InterPro" id="IPR003599">
    <property type="entry name" value="Ig_sub"/>
</dbReference>
<reference evidence="4" key="1">
    <citation type="submission" date="2025-08" db="UniProtKB">
        <authorList>
            <consortium name="Ensembl"/>
        </authorList>
    </citation>
    <scope>IDENTIFICATION</scope>
</reference>
<dbReference type="InterPro" id="IPR036179">
    <property type="entry name" value="Ig-like_dom_sf"/>
</dbReference>
<dbReference type="SMART" id="SM00409">
    <property type="entry name" value="IG"/>
    <property type="match status" value="1"/>
</dbReference>
<dbReference type="InterPro" id="IPR013783">
    <property type="entry name" value="Ig-like_fold"/>
</dbReference>
<dbReference type="GO" id="GO:0009897">
    <property type="term" value="C:external side of plasma membrane"/>
    <property type="evidence" value="ECO:0007669"/>
    <property type="project" value="TreeGrafter"/>
</dbReference>
<dbReference type="AlphaFoldDB" id="A0A3Q2X3P7"/>
<dbReference type="GeneTree" id="ENSGT01110000267284"/>
<dbReference type="OMA" id="CRIMLEV"/>
<dbReference type="PANTHER" id="PTHR11481:SF64">
    <property type="entry name" value="FC RECEPTOR-LIKE PROTEIN 4"/>
    <property type="match status" value="1"/>
</dbReference>
<dbReference type="SUPFAM" id="SSF48726">
    <property type="entry name" value="Immunoglobulin"/>
    <property type="match status" value="1"/>
</dbReference>
<dbReference type="GO" id="GO:0007166">
    <property type="term" value="P:cell surface receptor signaling pathway"/>
    <property type="evidence" value="ECO:0007669"/>
    <property type="project" value="TreeGrafter"/>
</dbReference>
<accession>A0A3Q2X3P7</accession>
<evidence type="ECO:0000259" key="3">
    <source>
        <dbReference type="PROSITE" id="PS50835"/>
    </source>
</evidence>
<dbReference type="InterPro" id="IPR007110">
    <property type="entry name" value="Ig-like_dom"/>
</dbReference>
<keyword evidence="1" id="KW-0732">Signal</keyword>
<dbReference type="PANTHER" id="PTHR11481">
    <property type="entry name" value="IMMUNOGLOBULIN FC RECEPTOR"/>
    <property type="match status" value="1"/>
</dbReference>
<evidence type="ECO:0000256" key="2">
    <source>
        <dbReference type="ARBA" id="ARBA00023157"/>
    </source>
</evidence>
<feature type="domain" description="Ig-like" evidence="3">
    <location>
        <begin position="40"/>
        <end position="124"/>
    </location>
</feature>
<dbReference type="GO" id="GO:0004888">
    <property type="term" value="F:transmembrane signaling receptor activity"/>
    <property type="evidence" value="ECO:0007669"/>
    <property type="project" value="TreeGrafter"/>
</dbReference>
<dbReference type="GO" id="GO:0006955">
    <property type="term" value="P:immune response"/>
    <property type="evidence" value="ECO:0007669"/>
    <property type="project" value="TreeGrafter"/>
</dbReference>
<dbReference type="Gene3D" id="2.60.40.10">
    <property type="entry name" value="Immunoglobulins"/>
    <property type="match status" value="1"/>
</dbReference>
<proteinExistence type="predicted"/>
<evidence type="ECO:0000313" key="5">
    <source>
        <dbReference type="Proteomes" id="UP000264840"/>
    </source>
</evidence>
<dbReference type="Ensembl" id="ENSHBUT00000026943.1">
    <property type="protein sequence ID" value="ENSHBUP00000033281.1"/>
    <property type="gene ID" value="ENSHBUG00000000597.1"/>
</dbReference>
<dbReference type="InterPro" id="IPR050488">
    <property type="entry name" value="Ig_Fc_receptor"/>
</dbReference>
<evidence type="ECO:0000256" key="1">
    <source>
        <dbReference type="ARBA" id="ARBA00022729"/>
    </source>
</evidence>
<name>A0A3Q2X3P7_HAPBU</name>
<dbReference type="PROSITE" id="PS50835">
    <property type="entry name" value="IG_LIKE"/>
    <property type="match status" value="1"/>
</dbReference>
<dbReference type="Proteomes" id="UP000264840">
    <property type="component" value="Unplaced"/>
</dbReference>
<reference evidence="4" key="2">
    <citation type="submission" date="2025-09" db="UniProtKB">
        <authorList>
            <consortium name="Ensembl"/>
        </authorList>
    </citation>
    <scope>IDENTIFICATION</scope>
</reference>
<protein>
    <recommendedName>
        <fullName evidence="3">Ig-like domain-containing protein</fullName>
    </recommendedName>
</protein>
<sequence>MSFYSCYLTSVCVKRNWKLDPVISEMFNTTKQHVVSPPKPTVTLQPSWTQIYSGETVTVRCDIQGGEGAQWTYKWRPAKGNTPPTSNEYRISSAVESDSGGYSCRGTRTYLLTQWSDTITLTVSCKLQMFHPDYLFHQNQ</sequence>
<evidence type="ECO:0000313" key="4">
    <source>
        <dbReference type="Ensembl" id="ENSHBUP00000033281.1"/>
    </source>
</evidence>
<keyword evidence="2" id="KW-1015">Disulfide bond</keyword>
<keyword evidence="5" id="KW-1185">Reference proteome</keyword>
<dbReference type="Pfam" id="PF13927">
    <property type="entry name" value="Ig_3"/>
    <property type="match status" value="1"/>
</dbReference>